<comment type="caution">
    <text evidence="24">The sequence shown here is derived from an EMBL/GenBank/DDBJ whole genome shotgun (WGS) entry which is preliminary data.</text>
</comment>
<dbReference type="InterPro" id="IPR036897">
    <property type="entry name" value="CarbamoylP_synth_lsu_oligo_sf"/>
</dbReference>
<dbReference type="InterPro" id="IPR005480">
    <property type="entry name" value="CPSase_lsu_oligo"/>
</dbReference>
<dbReference type="GO" id="GO:0005739">
    <property type="term" value="C:mitochondrion"/>
    <property type="evidence" value="ECO:0007669"/>
    <property type="project" value="UniProtKB-SubCell"/>
</dbReference>
<evidence type="ECO:0000256" key="19">
    <source>
        <dbReference type="ARBA" id="ARBA00048816"/>
    </source>
</evidence>
<dbReference type="FunFam" id="3.40.50.20:FF:000002">
    <property type="entry name" value="Carbamoyl-phosphate synthase large chain"/>
    <property type="match status" value="1"/>
</dbReference>
<dbReference type="SUPFAM" id="SSF52335">
    <property type="entry name" value="Methylglyoxal synthase-like"/>
    <property type="match status" value="1"/>
</dbReference>
<evidence type="ECO:0000259" key="22">
    <source>
        <dbReference type="PROSITE" id="PS50975"/>
    </source>
</evidence>
<keyword evidence="7" id="KW-0479">Metal-binding</keyword>
<dbReference type="InterPro" id="IPR013815">
    <property type="entry name" value="ATP_grasp_subdomain_1"/>
</dbReference>
<dbReference type="PROSITE" id="PS00866">
    <property type="entry name" value="CPSASE_1"/>
    <property type="match status" value="2"/>
</dbReference>
<comment type="cofactor">
    <cofactor evidence="1">
        <name>Zn(2+)</name>
        <dbReference type="ChEBI" id="CHEBI:29105"/>
    </cofactor>
</comment>
<reference evidence="24" key="1">
    <citation type="submission" date="2016-12" db="EMBL/GenBank/DDBJ databases">
        <title>The genomes of Aspergillus section Nigri reveals drivers in fungal speciation.</title>
        <authorList>
            <consortium name="DOE Joint Genome Institute"/>
            <person name="Vesth T.C."/>
            <person name="Nybo J."/>
            <person name="Theobald S."/>
            <person name="Brandl J."/>
            <person name="Frisvad J.C."/>
            <person name="Nielsen K.F."/>
            <person name="Lyhne E.K."/>
            <person name="Kogle M.E."/>
            <person name="Kuo A."/>
            <person name="Riley R."/>
            <person name="Clum A."/>
            <person name="Nolan M."/>
            <person name="Lipzen A."/>
            <person name="Salamov A."/>
            <person name="Henrissat B."/>
            <person name="Wiebenga A."/>
            <person name="De vries R.P."/>
            <person name="Grigoriev I.V."/>
            <person name="Mortensen U.H."/>
            <person name="Andersen M.R."/>
            <person name="Baker S.E."/>
        </authorList>
    </citation>
    <scope>NUCLEOTIDE SEQUENCE</scope>
    <source>
        <strain evidence="24">CBS 122712</strain>
    </source>
</reference>
<dbReference type="GO" id="GO:0004088">
    <property type="term" value="F:carbamoyl-phosphate synthase (glutamine-hydrolyzing) activity"/>
    <property type="evidence" value="ECO:0007669"/>
    <property type="project" value="UniProtKB-EC"/>
</dbReference>
<dbReference type="NCBIfam" id="TIGR01369">
    <property type="entry name" value="CPSaseII_lrg"/>
    <property type="match status" value="1"/>
</dbReference>
<evidence type="ECO:0000256" key="18">
    <source>
        <dbReference type="ARBA" id="ARBA00047359"/>
    </source>
</evidence>
<keyword evidence="12" id="KW-0464">Manganese</keyword>
<dbReference type="InterPro" id="IPR005483">
    <property type="entry name" value="CPSase_dom"/>
</dbReference>
<dbReference type="SUPFAM" id="SSF56059">
    <property type="entry name" value="Glutathione synthetase ATP-binding domain-like"/>
    <property type="match status" value="2"/>
</dbReference>
<dbReference type="FunFam" id="3.30.470.20:FF:000001">
    <property type="entry name" value="Carbamoyl-phosphate synthase large chain"/>
    <property type="match status" value="1"/>
</dbReference>
<comment type="pathway">
    <text evidence="3">Amino-acid biosynthesis; L-arginine biosynthesis; carbamoyl phosphate from bicarbonate: step 1/1.</text>
</comment>
<feature type="domain" description="ATP-grasp" evidence="22">
    <location>
        <begin position="224"/>
        <end position="416"/>
    </location>
</feature>
<evidence type="ECO:0000259" key="23">
    <source>
        <dbReference type="PROSITE" id="PS51855"/>
    </source>
</evidence>
<dbReference type="Pfam" id="PF25596">
    <property type="entry name" value="CPSase_L_D1"/>
    <property type="match status" value="2"/>
</dbReference>
<dbReference type="Proteomes" id="UP000246171">
    <property type="component" value="Unassembled WGS sequence"/>
</dbReference>
<dbReference type="PROSITE" id="PS50975">
    <property type="entry name" value="ATP_GRASP"/>
    <property type="match status" value="2"/>
</dbReference>
<comment type="similarity">
    <text evidence="4">Belongs to the CarB family.</text>
</comment>
<dbReference type="NCBIfam" id="NF003671">
    <property type="entry name" value="PRK05294.1"/>
    <property type="match status" value="1"/>
</dbReference>
<keyword evidence="10 21" id="KW-0067">ATP-binding</keyword>
<dbReference type="PANTHER" id="PTHR11405">
    <property type="entry name" value="CARBAMOYLTRANSFERASE FAMILY MEMBER"/>
    <property type="match status" value="1"/>
</dbReference>
<dbReference type="InterPro" id="IPR011607">
    <property type="entry name" value="MGS-like_dom"/>
</dbReference>
<comment type="subunit">
    <text evidence="13">Heterodimer composed of 2 chains; the small (or glutamine) chain promotes the hydrolysis of glutamine to ammonia, which is used by the large (or ammonia) chain to synthesize carbamoyl phosphate.</text>
</comment>
<evidence type="ECO:0000256" key="3">
    <source>
        <dbReference type="ARBA" id="ARBA00005077"/>
    </source>
</evidence>
<dbReference type="PROSITE" id="PS00867">
    <property type="entry name" value="CPSASE_2"/>
    <property type="match status" value="2"/>
</dbReference>
<evidence type="ECO:0000256" key="2">
    <source>
        <dbReference type="ARBA" id="ARBA00004173"/>
    </source>
</evidence>
<dbReference type="Gene3D" id="3.40.50.20">
    <property type="match status" value="2"/>
</dbReference>
<dbReference type="EC" id="6.3.5.5" evidence="5"/>
<keyword evidence="9 21" id="KW-0547">Nucleotide-binding</keyword>
<dbReference type="Pfam" id="PF02787">
    <property type="entry name" value="CPSase_L_D3"/>
    <property type="match status" value="1"/>
</dbReference>
<dbReference type="EMBL" id="MSFU01000017">
    <property type="protein sequence ID" value="PWY70051.1"/>
    <property type="molecule type" value="Genomic_DNA"/>
</dbReference>
<dbReference type="Gene3D" id="3.30.470.20">
    <property type="entry name" value="ATP-grasp fold, B domain"/>
    <property type="match status" value="2"/>
</dbReference>
<dbReference type="SUPFAM" id="SSF52440">
    <property type="entry name" value="PreATP-grasp domain"/>
    <property type="match status" value="2"/>
</dbReference>
<evidence type="ECO:0000256" key="4">
    <source>
        <dbReference type="ARBA" id="ARBA00009799"/>
    </source>
</evidence>
<dbReference type="FunFam" id="3.40.50.20:FF:000001">
    <property type="entry name" value="Carbamoyl-phosphate synthase large chain"/>
    <property type="match status" value="1"/>
</dbReference>
<sequence length="1172" mass="128817">MVLATRCGQATSALLRQRCLAESRRSALALRPFSSQTTAHSTASSLRLAKAPSPWRPQQLRSFSSALRRLASETSNAPSADSYLASGLVKPGSKLVDVKKVLVIGSGGLSIGQAGEFDYSGSQALKALKEAGVQSVLINPNIATIQTDHKLADEVYYLPVTPEYVTYVIERERPDGIFLSFGGQTALNLGVQMNRMGIFERYGVRVLGTSIKTLETSEDRDLFSKALNEINIPIAESIAVSTVDEALKAAETVGYPIIVRSAYALGGLGSGFAANPEELKNLSSRSLTLSPQILVEKSLRGWKEVEYEVVRDADNNCITVCNMENFDPLGIHTGDSIVVAPSQTLSDEEYHMLRTAAIKIVRHLGVVGECNVQYALQPDGLDYRVIEVNARLSRSSALASKATGYPLAYTAAKIGLGHTLPELPNAVTKTTTANFEPSLDYIVTKIPRWDLSKFQHVNRDIGSAMKSVGEVMAIGRTFEESFQKAIRQVDPRFVGFQGDHFENLDEVLKNPTDRRWLAVGQAMLHENYSVDKVHELTKIDKWFLYKLQNIVDCHHELKDIGSLFGLQKEILLKAKKLGFSDKQISQLVGASEDDVRARRKSFGIRPWVKKIDTLAAEFPADTNYLYTTYNATSHDVSFDDHGVIILGSGVYRIGSSVEFDWCAVNATLSLRGMGKKTVMINYNPETYSTDFDTADKLYFEELSYERVMDIYELESASGVVVSVGGQLPQNIALRLQETGGAHVLGTDPKDIDRAEDRHKFSQILDSIGVDQPAWKELTSVAEAERFAESVGYPVLVRPSYVLSGAAMNVIYSVDELKEKLLNASAVSPDHPVVITKFIEGAQEIDVDAVASNGKLLLHAVSEHVEPAGVHSGDATLVLPPANLEESVMSRVKDIAEKVAKAWNITGPFNMQIIKADLEGAEPELKVIECNLRASRSFPFVSKVLGTNFIDVATKALVGRDVPEPVDLMKVKRDYLATKVPQFSWTRLAGADPFLGVEMASTGEIACFGKDVVEAYWASLQATMNFRCPEAGEGILLGGDITNPALAQIVEYLKPLDFQFFAASPVVKEHLEAATKVPVQVIEFPKQDKRALREVFQKYNIRGTFNLAKTRGKSLLDEDYVMRRNAVDFGVPLFMETKTALLFAQAMSEKLPRPDGIPSEVRTWSDFTGGKLL</sequence>
<comment type="catalytic activity">
    <reaction evidence="18">
        <text>hydrogencarbonate + NH4(+) + 2 ATP = carbamoyl phosphate + 2 ADP + phosphate + 2 H(+)</text>
        <dbReference type="Rhea" id="RHEA:18029"/>
        <dbReference type="ChEBI" id="CHEBI:15378"/>
        <dbReference type="ChEBI" id="CHEBI:17544"/>
        <dbReference type="ChEBI" id="CHEBI:28938"/>
        <dbReference type="ChEBI" id="CHEBI:30616"/>
        <dbReference type="ChEBI" id="CHEBI:43474"/>
        <dbReference type="ChEBI" id="CHEBI:58228"/>
        <dbReference type="ChEBI" id="CHEBI:456216"/>
        <dbReference type="EC" id="6.3.4.16"/>
    </reaction>
</comment>
<feature type="domain" description="ATP-grasp" evidence="22">
    <location>
        <begin position="761"/>
        <end position="957"/>
    </location>
</feature>
<dbReference type="PROSITE" id="PS51855">
    <property type="entry name" value="MGS"/>
    <property type="match status" value="1"/>
</dbReference>
<dbReference type="PANTHER" id="PTHR11405:SF53">
    <property type="entry name" value="CARBAMOYL-PHOSPHATE SYNTHASE [AMMONIA], MITOCHONDRIAL"/>
    <property type="match status" value="1"/>
</dbReference>
<dbReference type="InterPro" id="IPR011761">
    <property type="entry name" value="ATP-grasp"/>
</dbReference>
<evidence type="ECO:0000256" key="6">
    <source>
        <dbReference type="ARBA" id="ARBA00022598"/>
    </source>
</evidence>
<dbReference type="FunFam" id="1.10.1030.10:FF:000001">
    <property type="entry name" value="Carbamoyl-phosphate synthase large chain"/>
    <property type="match status" value="1"/>
</dbReference>
<dbReference type="SUPFAM" id="SSF48108">
    <property type="entry name" value="Carbamoyl phosphate synthetase, large subunit connection domain"/>
    <property type="match status" value="1"/>
</dbReference>
<dbReference type="GeneID" id="37050564"/>
<dbReference type="GO" id="GO:0046872">
    <property type="term" value="F:metal ion binding"/>
    <property type="evidence" value="ECO:0007669"/>
    <property type="project" value="UniProtKB-KW"/>
</dbReference>
<evidence type="ECO:0000256" key="9">
    <source>
        <dbReference type="ARBA" id="ARBA00022741"/>
    </source>
</evidence>
<dbReference type="OrthoDB" id="1924069at2759"/>
<comment type="subcellular location">
    <subcellularLocation>
        <location evidence="2">Mitochondrion</location>
    </subcellularLocation>
</comment>
<dbReference type="InterPro" id="IPR006275">
    <property type="entry name" value="CPSase_lsu"/>
</dbReference>
<evidence type="ECO:0000256" key="11">
    <source>
        <dbReference type="ARBA" id="ARBA00023128"/>
    </source>
</evidence>
<dbReference type="FunFam" id="3.30.1490.20:FF:000001">
    <property type="entry name" value="Carbamoyl-phosphate synthase large chain"/>
    <property type="match status" value="1"/>
</dbReference>
<evidence type="ECO:0000256" key="21">
    <source>
        <dbReference type="PROSITE-ProRule" id="PRU00409"/>
    </source>
</evidence>
<evidence type="ECO:0000256" key="8">
    <source>
        <dbReference type="ARBA" id="ARBA00022737"/>
    </source>
</evidence>
<dbReference type="Gene3D" id="1.10.1030.10">
    <property type="entry name" value="Carbamoyl-phosphate synthetase, large subunit oligomerisation domain"/>
    <property type="match status" value="1"/>
</dbReference>
<gene>
    <name evidence="24" type="ORF">BO83DRAFT_340817</name>
</gene>
<feature type="domain" description="MGS-like" evidence="23">
    <location>
        <begin position="1025"/>
        <end position="1172"/>
    </location>
</feature>
<evidence type="ECO:0000256" key="15">
    <source>
        <dbReference type="ARBA" id="ARBA00044249"/>
    </source>
</evidence>
<dbReference type="PRINTS" id="PR00098">
    <property type="entry name" value="CPSASE"/>
</dbReference>
<evidence type="ECO:0000256" key="14">
    <source>
        <dbReference type="ARBA" id="ARBA00044063"/>
    </source>
</evidence>
<evidence type="ECO:0000313" key="25">
    <source>
        <dbReference type="Proteomes" id="UP000246171"/>
    </source>
</evidence>
<dbReference type="VEuPathDB" id="FungiDB:BO83DRAFT_340817"/>
<dbReference type="GO" id="GO:0005524">
    <property type="term" value="F:ATP binding"/>
    <property type="evidence" value="ECO:0007669"/>
    <property type="project" value="UniProtKB-UniRule"/>
</dbReference>
<dbReference type="EC" id="6.3.4.16" evidence="14"/>
<dbReference type="GO" id="GO:0004087">
    <property type="term" value="F:carbamoyl-phosphate synthase (ammonia) activity"/>
    <property type="evidence" value="ECO:0007669"/>
    <property type="project" value="UniProtKB-EC"/>
</dbReference>
<evidence type="ECO:0000256" key="7">
    <source>
        <dbReference type="ARBA" id="ARBA00022723"/>
    </source>
</evidence>
<dbReference type="AlphaFoldDB" id="A0A317V9U6"/>
<dbReference type="InterPro" id="IPR016185">
    <property type="entry name" value="PreATP-grasp_dom_sf"/>
</dbReference>
<dbReference type="FunFam" id="3.40.50.1380:FF:000015">
    <property type="entry name" value="Carbamoyl-phosphate synthase arginine-specific large chain"/>
    <property type="match status" value="1"/>
</dbReference>
<dbReference type="GO" id="GO:0006526">
    <property type="term" value="P:L-arginine biosynthetic process"/>
    <property type="evidence" value="ECO:0007669"/>
    <property type="project" value="UniProtKB-ARBA"/>
</dbReference>
<evidence type="ECO:0000256" key="12">
    <source>
        <dbReference type="ARBA" id="ARBA00023211"/>
    </source>
</evidence>
<proteinExistence type="inferred from homology"/>
<evidence type="ECO:0000256" key="17">
    <source>
        <dbReference type="ARBA" id="ARBA00044334"/>
    </source>
</evidence>
<dbReference type="InterPro" id="IPR036914">
    <property type="entry name" value="MGS-like_dom_sf"/>
</dbReference>
<dbReference type="Pfam" id="PF02786">
    <property type="entry name" value="CPSase_L_D2"/>
    <property type="match status" value="2"/>
</dbReference>
<dbReference type="Gene3D" id="3.40.50.1380">
    <property type="entry name" value="Methylglyoxal synthase-like domain"/>
    <property type="match status" value="1"/>
</dbReference>
<evidence type="ECO:0000256" key="5">
    <source>
        <dbReference type="ARBA" id="ARBA00012738"/>
    </source>
</evidence>
<dbReference type="Gene3D" id="3.30.1490.20">
    <property type="entry name" value="ATP-grasp fold, A domain"/>
    <property type="match status" value="1"/>
</dbReference>
<keyword evidence="25" id="KW-1185">Reference proteome</keyword>
<dbReference type="RefSeq" id="XP_025386745.1">
    <property type="nucleotide sequence ID" value="XM_025528602.1"/>
</dbReference>
<dbReference type="InterPro" id="IPR058047">
    <property type="entry name" value="CPSase_preATP-grasp"/>
</dbReference>
<keyword evidence="8" id="KW-0677">Repeat</keyword>
<evidence type="ECO:0000256" key="10">
    <source>
        <dbReference type="ARBA" id="ARBA00022840"/>
    </source>
</evidence>
<dbReference type="InterPro" id="IPR005479">
    <property type="entry name" value="CPAse_ATP-bd"/>
</dbReference>
<keyword evidence="11" id="KW-0496">Mitochondrion</keyword>
<evidence type="ECO:0000256" key="13">
    <source>
        <dbReference type="ARBA" id="ARBA00044031"/>
    </source>
</evidence>
<comment type="catalytic activity">
    <reaction evidence="19">
        <text>hydrogencarbonate + L-glutamine + 2 ATP + H2O = carbamoyl phosphate + L-glutamate + 2 ADP + phosphate + 2 H(+)</text>
        <dbReference type="Rhea" id="RHEA:18633"/>
        <dbReference type="ChEBI" id="CHEBI:15377"/>
        <dbReference type="ChEBI" id="CHEBI:15378"/>
        <dbReference type="ChEBI" id="CHEBI:17544"/>
        <dbReference type="ChEBI" id="CHEBI:29985"/>
        <dbReference type="ChEBI" id="CHEBI:30616"/>
        <dbReference type="ChEBI" id="CHEBI:43474"/>
        <dbReference type="ChEBI" id="CHEBI:58228"/>
        <dbReference type="ChEBI" id="CHEBI:58359"/>
        <dbReference type="ChEBI" id="CHEBI:456216"/>
        <dbReference type="EC" id="6.3.5.5"/>
    </reaction>
</comment>
<organism evidence="24 25">
    <name type="scientific">Aspergillus eucalypticola (strain CBS 122712 / IBT 29274)</name>
    <dbReference type="NCBI Taxonomy" id="1448314"/>
    <lineage>
        <taxon>Eukaryota</taxon>
        <taxon>Fungi</taxon>
        <taxon>Dikarya</taxon>
        <taxon>Ascomycota</taxon>
        <taxon>Pezizomycotina</taxon>
        <taxon>Eurotiomycetes</taxon>
        <taxon>Eurotiomycetidae</taxon>
        <taxon>Eurotiales</taxon>
        <taxon>Aspergillaceae</taxon>
        <taxon>Aspergillus</taxon>
        <taxon>Aspergillus subgen. Circumdati</taxon>
    </lineage>
</organism>
<evidence type="ECO:0000256" key="20">
    <source>
        <dbReference type="ARBA" id="ARBA00068891"/>
    </source>
</evidence>
<dbReference type="FunFam" id="3.30.470.20:FF:000004">
    <property type="entry name" value="Carbamoyl-phosphate synthase (glutamine-hydrolyzing)"/>
    <property type="match status" value="1"/>
</dbReference>
<dbReference type="SMART" id="SM01096">
    <property type="entry name" value="CPSase_L_D3"/>
    <property type="match status" value="1"/>
</dbReference>
<evidence type="ECO:0000313" key="24">
    <source>
        <dbReference type="EMBL" id="PWY70051.1"/>
    </source>
</evidence>
<name>A0A317V9U6_ASPEC</name>
<keyword evidence="6" id="KW-0436">Ligase</keyword>
<protein>
    <recommendedName>
        <fullName evidence="20">Carbamoyl phosphate synthase arginine-specific large chain, mitochondrial</fullName>
        <ecNumber evidence="14">6.3.4.16</ecNumber>
        <ecNumber evidence="5">6.3.5.5</ecNumber>
    </recommendedName>
    <alternativeName>
        <fullName evidence="16">Ammonium-dependent carbamoyl phosphate synthetase</fullName>
    </alternativeName>
    <alternativeName>
        <fullName evidence="15">Arginine-specific carbamoyl phosphate synthetase, ammonia chain</fullName>
    </alternativeName>
    <alternativeName>
        <fullName evidence="17">Glutamine-dependent carbamoyl phosphate synthetase</fullName>
    </alternativeName>
</protein>
<dbReference type="NCBIfam" id="NF009455">
    <property type="entry name" value="PRK12815.1"/>
    <property type="match status" value="1"/>
</dbReference>
<evidence type="ECO:0000256" key="16">
    <source>
        <dbReference type="ARBA" id="ARBA00044318"/>
    </source>
</evidence>
<evidence type="ECO:0000256" key="1">
    <source>
        <dbReference type="ARBA" id="ARBA00001947"/>
    </source>
</evidence>
<accession>A0A317V9U6</accession>